<feature type="chain" id="PRO_5004194458" evidence="1">
    <location>
        <begin position="21"/>
        <end position="261"/>
    </location>
</feature>
<dbReference type="Pfam" id="PF04338">
    <property type="entry name" value="DUF481"/>
    <property type="match status" value="1"/>
</dbReference>
<dbReference type="RefSeq" id="WP_007018580.1">
    <property type="nucleotide sequence ID" value="NZ_CH724117.1"/>
</dbReference>
<feature type="signal peptide" evidence="1">
    <location>
        <begin position="1"/>
        <end position="20"/>
    </location>
</feature>
<dbReference type="HOGENOM" id="CLU_058997_5_0_6"/>
<gene>
    <name evidence="2" type="ORF">RED65_12887</name>
</gene>
<dbReference type="STRING" id="207949.RED65_12887"/>
<dbReference type="Proteomes" id="UP000004263">
    <property type="component" value="Unassembled WGS sequence"/>
</dbReference>
<dbReference type="AlphaFoldDB" id="Q1MZE3"/>
<dbReference type="InterPro" id="IPR007433">
    <property type="entry name" value="DUF481"/>
</dbReference>
<organism evidence="2 3">
    <name type="scientific">Bermanella marisrubri</name>
    <dbReference type="NCBI Taxonomy" id="207949"/>
    <lineage>
        <taxon>Bacteria</taxon>
        <taxon>Pseudomonadati</taxon>
        <taxon>Pseudomonadota</taxon>
        <taxon>Gammaproteobacteria</taxon>
        <taxon>Oceanospirillales</taxon>
        <taxon>Oceanospirillaceae</taxon>
        <taxon>Bermanella</taxon>
    </lineage>
</organism>
<name>Q1MZE3_9GAMM</name>
<keyword evidence="1" id="KW-0732">Signal</keyword>
<evidence type="ECO:0000313" key="2">
    <source>
        <dbReference type="EMBL" id="EAT11323.1"/>
    </source>
</evidence>
<dbReference type="EMBL" id="AAQH01000019">
    <property type="protein sequence ID" value="EAT11323.1"/>
    <property type="molecule type" value="Genomic_DNA"/>
</dbReference>
<reference evidence="2 3" key="1">
    <citation type="submission" date="2006-03" db="EMBL/GenBank/DDBJ databases">
        <authorList>
            <person name="Pinhassi J."/>
            <person name="Pedros-Alio C."/>
            <person name="Ferriera S."/>
            <person name="Johnson J."/>
            <person name="Kravitz S."/>
            <person name="Halpern A."/>
            <person name="Remington K."/>
            <person name="Beeson K."/>
            <person name="Tran B."/>
            <person name="Rogers Y.-H."/>
            <person name="Friedman R."/>
            <person name="Venter J.C."/>
        </authorList>
    </citation>
    <scope>NUCLEOTIDE SEQUENCE [LARGE SCALE GENOMIC DNA]</scope>
    <source>
        <strain evidence="2 3">RED65</strain>
    </source>
</reference>
<keyword evidence="3" id="KW-1185">Reference proteome</keyword>
<sequence length="261" mass="29138">MIRFGSLLLTSLLASNVAMAEEETSNKNNTDAQSEEKKAIEGEFELGFISTTGNTETSSLKSKLAVIHDLDHWRNNYQFSSFYKDETVEENGVETTEVSAEKYFASVQGDYKLINNGSALFLYASYEDDRFSGYNYQQSYALGYSNQVLNNKVHKLNYNVGPGYSFSELNDGDTEEGGFLRLAVDYRYRISENARFTQKISTQAAFESDDNTKSKSETGLAATLIGNLSIKAAITVDHNTNVPDDTEKTDTETSLSILYLF</sequence>
<proteinExistence type="predicted"/>
<evidence type="ECO:0000313" key="3">
    <source>
        <dbReference type="Proteomes" id="UP000004263"/>
    </source>
</evidence>
<evidence type="ECO:0000256" key="1">
    <source>
        <dbReference type="SAM" id="SignalP"/>
    </source>
</evidence>
<accession>Q1MZE3</accession>
<protein>
    <submittedName>
        <fullName evidence="2">Putative orphan protein</fullName>
    </submittedName>
</protein>
<comment type="caution">
    <text evidence="2">The sequence shown here is derived from an EMBL/GenBank/DDBJ whole genome shotgun (WGS) entry which is preliminary data.</text>
</comment>